<dbReference type="Proteomes" id="UP000518752">
    <property type="component" value="Unassembled WGS sequence"/>
</dbReference>
<protein>
    <recommendedName>
        <fullName evidence="3">F-box domain-containing protein</fullName>
    </recommendedName>
</protein>
<dbReference type="AlphaFoldDB" id="A0A8H5HW28"/>
<evidence type="ECO:0000313" key="2">
    <source>
        <dbReference type="Proteomes" id="UP000518752"/>
    </source>
</evidence>
<keyword evidence="2" id="KW-1185">Reference proteome</keyword>
<dbReference type="OrthoDB" id="3256662at2759"/>
<organism evidence="1 2">
    <name type="scientific">Collybiopsis confluens</name>
    <dbReference type="NCBI Taxonomy" id="2823264"/>
    <lineage>
        <taxon>Eukaryota</taxon>
        <taxon>Fungi</taxon>
        <taxon>Dikarya</taxon>
        <taxon>Basidiomycota</taxon>
        <taxon>Agaricomycotina</taxon>
        <taxon>Agaricomycetes</taxon>
        <taxon>Agaricomycetidae</taxon>
        <taxon>Agaricales</taxon>
        <taxon>Marasmiineae</taxon>
        <taxon>Omphalotaceae</taxon>
        <taxon>Collybiopsis</taxon>
    </lineage>
</organism>
<dbReference type="InterPro" id="IPR032675">
    <property type="entry name" value="LRR_dom_sf"/>
</dbReference>
<reference evidence="1 2" key="1">
    <citation type="journal article" date="2020" name="ISME J.">
        <title>Uncovering the hidden diversity of litter-decomposition mechanisms in mushroom-forming fungi.</title>
        <authorList>
            <person name="Floudas D."/>
            <person name="Bentzer J."/>
            <person name="Ahren D."/>
            <person name="Johansson T."/>
            <person name="Persson P."/>
            <person name="Tunlid A."/>
        </authorList>
    </citation>
    <scope>NUCLEOTIDE SEQUENCE [LARGE SCALE GENOMIC DNA]</scope>
    <source>
        <strain evidence="1 2">CBS 406.79</strain>
    </source>
</reference>
<accession>A0A8H5HW28</accession>
<dbReference type="Gene3D" id="3.80.10.10">
    <property type="entry name" value="Ribonuclease Inhibitor"/>
    <property type="match status" value="1"/>
</dbReference>
<gene>
    <name evidence="1" type="ORF">D9757_005243</name>
</gene>
<evidence type="ECO:0008006" key="3">
    <source>
        <dbReference type="Google" id="ProtNLM"/>
    </source>
</evidence>
<dbReference type="EMBL" id="JAACJN010000015">
    <property type="protein sequence ID" value="KAF5390493.1"/>
    <property type="molecule type" value="Genomic_DNA"/>
</dbReference>
<evidence type="ECO:0000313" key="1">
    <source>
        <dbReference type="EMBL" id="KAF5390493.1"/>
    </source>
</evidence>
<name>A0A8H5HW28_9AGAR</name>
<comment type="caution">
    <text evidence="1">The sequence shown here is derived from an EMBL/GenBank/DDBJ whole genome shotgun (WGS) entry which is preliminary data.</text>
</comment>
<dbReference type="SUPFAM" id="SSF52047">
    <property type="entry name" value="RNI-like"/>
    <property type="match status" value="1"/>
</dbReference>
<proteinExistence type="predicted"/>
<sequence length="498" mass="56040">MSTTTPIRDIEEWSSPERRIGDQELLPIPNEIYLEIISNIHDRKCLGHLALTCRFFAVVAIPKMFRSISIYTRLGSSLTAAWMPAKLLSVIQANSDARAVSVLEYVQQCSVVLNKLPSTSASALRFCEDILLKCPNTRELTVSNRISPNLFQNISQLSKLSSLKLHIGGTPHCVQAADIASCASSLRLESLELHLPFSGCEKAERRIRIEDFVSLAGTPHLRKLVTNSWQLISGLASQESLPPLEVLTIQKVEDLSVAYNLISRIPTLVDLELTRVRWPGGVKRTPSLSSLEEEEAMAQESSSSSSELVFSLSPLPNLRHIVLPHHIASLFSGPHSLHCIELRRDLNDGDDSDEMHQTNNHPVQLSSSDRLLFDIPCADTVSLELTSPSVKPEESFHGKMKLWYPKLQNLNFQLMFSTDNEEEYREKMEDTFKTFLDSWGPLETLRNLRFDFVPDYNSPYKGVSDVQDDWFRNLAHKLGLESYFSNLASVEFAGVKFV</sequence>